<dbReference type="KEGG" id="psty:BFS30_02750"/>
<dbReference type="RefSeq" id="WP_069377874.1">
    <property type="nucleotide sequence ID" value="NZ_CP017141.1"/>
</dbReference>
<dbReference type="Gene3D" id="3.40.50.2300">
    <property type="match status" value="1"/>
</dbReference>
<evidence type="ECO:0000256" key="1">
    <source>
        <dbReference type="PROSITE-ProRule" id="PRU00169"/>
    </source>
</evidence>
<dbReference type="InterPro" id="IPR011006">
    <property type="entry name" value="CheY-like_superfamily"/>
</dbReference>
<reference evidence="4 5" key="1">
    <citation type="submission" date="2016-08" db="EMBL/GenBank/DDBJ databases">
        <authorList>
            <person name="Seilhamer J.J."/>
        </authorList>
    </citation>
    <scope>NUCLEOTIDE SEQUENCE [LARGE SCALE GENOMIC DNA]</scope>
    <source>
        <strain evidence="4 5">DX4</strain>
    </source>
</reference>
<dbReference type="InterPro" id="IPR007492">
    <property type="entry name" value="LytTR_DNA-bd_dom"/>
</dbReference>
<evidence type="ECO:0000259" key="2">
    <source>
        <dbReference type="PROSITE" id="PS50110"/>
    </source>
</evidence>
<proteinExistence type="predicted"/>
<organism evidence="4 5">
    <name type="scientific">Pedobacter steynii</name>
    <dbReference type="NCBI Taxonomy" id="430522"/>
    <lineage>
        <taxon>Bacteria</taxon>
        <taxon>Pseudomonadati</taxon>
        <taxon>Bacteroidota</taxon>
        <taxon>Sphingobacteriia</taxon>
        <taxon>Sphingobacteriales</taxon>
        <taxon>Sphingobacteriaceae</taxon>
        <taxon>Pedobacter</taxon>
    </lineage>
</organism>
<dbReference type="PROSITE" id="PS50930">
    <property type="entry name" value="HTH_LYTTR"/>
    <property type="match status" value="1"/>
</dbReference>
<keyword evidence="5" id="KW-1185">Reference proteome</keyword>
<evidence type="ECO:0000313" key="5">
    <source>
        <dbReference type="Proteomes" id="UP000094313"/>
    </source>
</evidence>
<evidence type="ECO:0000259" key="3">
    <source>
        <dbReference type="PROSITE" id="PS50930"/>
    </source>
</evidence>
<name>A0A1D7QBV3_9SPHI</name>
<feature type="domain" description="Response regulatory" evidence="2">
    <location>
        <begin position="2"/>
        <end position="114"/>
    </location>
</feature>
<dbReference type="GO" id="GO:0003677">
    <property type="term" value="F:DNA binding"/>
    <property type="evidence" value="ECO:0007669"/>
    <property type="project" value="UniProtKB-KW"/>
</dbReference>
<dbReference type="Pfam" id="PF00072">
    <property type="entry name" value="Response_reg"/>
    <property type="match status" value="1"/>
</dbReference>
<dbReference type="OrthoDB" id="9787344at2"/>
<dbReference type="SMART" id="SM00448">
    <property type="entry name" value="REC"/>
    <property type="match status" value="1"/>
</dbReference>
<dbReference type="EMBL" id="CP017141">
    <property type="protein sequence ID" value="AOM76178.1"/>
    <property type="molecule type" value="Genomic_DNA"/>
</dbReference>
<feature type="modified residue" description="4-aspartylphosphate" evidence="1">
    <location>
        <position position="53"/>
    </location>
</feature>
<dbReference type="InterPro" id="IPR001789">
    <property type="entry name" value="Sig_transdc_resp-reg_receiver"/>
</dbReference>
<gene>
    <name evidence="4" type="ORF">BFS30_02750</name>
</gene>
<feature type="domain" description="HTH LytTR-type" evidence="3">
    <location>
        <begin position="132"/>
        <end position="230"/>
    </location>
</feature>
<dbReference type="PANTHER" id="PTHR37299">
    <property type="entry name" value="TRANSCRIPTIONAL REGULATOR-RELATED"/>
    <property type="match status" value="1"/>
</dbReference>
<keyword evidence="1" id="KW-0597">Phosphoprotein</keyword>
<accession>A0A1D7QBV3</accession>
<dbReference type="InterPro" id="IPR046947">
    <property type="entry name" value="LytR-like"/>
</dbReference>
<dbReference type="PROSITE" id="PS50110">
    <property type="entry name" value="RESPONSE_REGULATORY"/>
    <property type="match status" value="1"/>
</dbReference>
<sequence>MNCLIVDDNKIARTTLKQLIGLDSSLVLVDECTNATEAYVKILEHSIELLFLDIEMPGMTGMELAKSLGQKRPLIIFTTSNRDYAADAFDLDVIDFIIKPVTPVRFLQSMERVREFIKNKTQVTDNKEQDFIFIRDSNTVRRLKLDQILYMEAQGDYVKIYILNHSYNIHSTLKSVEDKLPASIFLRVHRSFIINVSKIDTLEGGTLIINNSLVPVSDAYRATLNKRMQIL</sequence>
<dbReference type="AlphaFoldDB" id="A0A1D7QBV3"/>
<dbReference type="GO" id="GO:0000156">
    <property type="term" value="F:phosphorelay response regulator activity"/>
    <property type="evidence" value="ECO:0007669"/>
    <property type="project" value="InterPro"/>
</dbReference>
<dbReference type="Pfam" id="PF04397">
    <property type="entry name" value="LytTR"/>
    <property type="match status" value="1"/>
</dbReference>
<dbReference type="Gene3D" id="2.40.50.1020">
    <property type="entry name" value="LytTr DNA-binding domain"/>
    <property type="match status" value="1"/>
</dbReference>
<evidence type="ECO:0000313" key="4">
    <source>
        <dbReference type="EMBL" id="AOM76178.1"/>
    </source>
</evidence>
<keyword evidence="4" id="KW-0238">DNA-binding</keyword>
<dbReference type="Proteomes" id="UP000094313">
    <property type="component" value="Chromosome"/>
</dbReference>
<dbReference type="PANTHER" id="PTHR37299:SF1">
    <property type="entry name" value="STAGE 0 SPORULATION PROTEIN A HOMOLOG"/>
    <property type="match status" value="1"/>
</dbReference>
<dbReference type="SMART" id="SM00850">
    <property type="entry name" value="LytTR"/>
    <property type="match status" value="1"/>
</dbReference>
<dbReference type="SUPFAM" id="SSF52172">
    <property type="entry name" value="CheY-like"/>
    <property type="match status" value="1"/>
</dbReference>
<protein>
    <submittedName>
        <fullName evidence="4">DNA-binding response regulator</fullName>
    </submittedName>
</protein>